<evidence type="ECO:0000256" key="1">
    <source>
        <dbReference type="ARBA" id="ARBA00004123"/>
    </source>
</evidence>
<gene>
    <name evidence="7" type="ORF">LARI1_G004379</name>
</gene>
<dbReference type="AlphaFoldDB" id="A0A8T9BCF8"/>
<evidence type="ECO:0000256" key="3">
    <source>
        <dbReference type="ARBA" id="ARBA00023015"/>
    </source>
</evidence>
<name>A0A8T9BCF8_9HELO</name>
<protein>
    <submittedName>
        <fullName evidence="7">Uncharacterized protein</fullName>
    </submittedName>
</protein>
<dbReference type="EMBL" id="QGMF01000261">
    <property type="protein sequence ID" value="TVY17375.1"/>
    <property type="molecule type" value="Genomic_DNA"/>
</dbReference>
<feature type="compositionally biased region" description="Low complexity" evidence="6">
    <location>
        <begin position="9"/>
        <end position="19"/>
    </location>
</feature>
<evidence type="ECO:0000256" key="5">
    <source>
        <dbReference type="ARBA" id="ARBA00023242"/>
    </source>
</evidence>
<dbReference type="Pfam" id="PF06179">
    <property type="entry name" value="Med22"/>
    <property type="match status" value="1"/>
</dbReference>
<accession>A0A8T9BCF8</accession>
<evidence type="ECO:0000256" key="2">
    <source>
        <dbReference type="ARBA" id="ARBA00005942"/>
    </source>
</evidence>
<keyword evidence="5" id="KW-0539">Nucleus</keyword>
<dbReference type="PANTHER" id="PTHR12434:SF6">
    <property type="entry name" value="MEDIATOR OF RNA POLYMERASE II TRANSCRIPTION SUBUNIT 22"/>
    <property type="match status" value="1"/>
</dbReference>
<feature type="compositionally biased region" description="Polar residues" evidence="6">
    <location>
        <begin position="158"/>
        <end position="167"/>
    </location>
</feature>
<feature type="region of interest" description="Disordered" evidence="6">
    <location>
        <begin position="1"/>
        <end position="45"/>
    </location>
</feature>
<dbReference type="GO" id="GO:0003712">
    <property type="term" value="F:transcription coregulator activity"/>
    <property type="evidence" value="ECO:0007669"/>
    <property type="project" value="InterPro"/>
</dbReference>
<organism evidence="7 8">
    <name type="scientific">Lachnellula arida</name>
    <dbReference type="NCBI Taxonomy" id="1316785"/>
    <lineage>
        <taxon>Eukaryota</taxon>
        <taxon>Fungi</taxon>
        <taxon>Dikarya</taxon>
        <taxon>Ascomycota</taxon>
        <taxon>Pezizomycotina</taxon>
        <taxon>Leotiomycetes</taxon>
        <taxon>Helotiales</taxon>
        <taxon>Lachnaceae</taxon>
        <taxon>Lachnellula</taxon>
    </lineage>
</organism>
<evidence type="ECO:0000256" key="4">
    <source>
        <dbReference type="ARBA" id="ARBA00023163"/>
    </source>
</evidence>
<feature type="region of interest" description="Disordered" evidence="6">
    <location>
        <begin position="151"/>
        <end position="217"/>
    </location>
</feature>
<comment type="caution">
    <text evidence="7">The sequence shown here is derived from an EMBL/GenBank/DDBJ whole genome shotgun (WGS) entry which is preliminary data.</text>
</comment>
<dbReference type="InterPro" id="IPR009332">
    <property type="entry name" value="Med22"/>
</dbReference>
<evidence type="ECO:0000313" key="8">
    <source>
        <dbReference type="Proteomes" id="UP000469559"/>
    </source>
</evidence>
<evidence type="ECO:0000313" key="7">
    <source>
        <dbReference type="EMBL" id="TVY17375.1"/>
    </source>
</evidence>
<feature type="compositionally biased region" description="Gly residues" evidence="6">
    <location>
        <begin position="20"/>
        <end position="32"/>
    </location>
</feature>
<keyword evidence="4" id="KW-0804">Transcription</keyword>
<proteinExistence type="inferred from homology"/>
<dbReference type="PANTHER" id="PTHR12434">
    <property type="entry name" value="MEDIATOR OF RNA POLYMERASE II TRANSCRIPTION SUBUNIT 22"/>
    <property type="match status" value="1"/>
</dbReference>
<comment type="similarity">
    <text evidence="2">Belongs to the Mediator complex subunit 22 family.</text>
</comment>
<dbReference type="Proteomes" id="UP000469559">
    <property type="component" value="Unassembled WGS sequence"/>
</dbReference>
<feature type="compositionally biased region" description="Basic and acidic residues" evidence="6">
    <location>
        <begin position="208"/>
        <end position="217"/>
    </location>
</feature>
<keyword evidence="3" id="KW-0805">Transcription regulation</keyword>
<comment type="subcellular location">
    <subcellularLocation>
        <location evidence="1">Nucleus</location>
    </subcellularLocation>
</comment>
<evidence type="ECO:0000256" key="6">
    <source>
        <dbReference type="SAM" id="MobiDB-lite"/>
    </source>
</evidence>
<reference evidence="7 8" key="1">
    <citation type="submission" date="2018-05" db="EMBL/GenBank/DDBJ databases">
        <title>Whole genome sequencing for identification of molecular markers to develop diagnostic detection tools for the regulated plant pathogen Lachnellula willkommii.</title>
        <authorList>
            <person name="Giroux E."/>
            <person name="Bilodeau G."/>
        </authorList>
    </citation>
    <scope>NUCLEOTIDE SEQUENCE [LARGE SCALE GENOMIC DNA]</scope>
    <source>
        <strain evidence="7 8">CBS 203.66</strain>
    </source>
</reference>
<dbReference type="Gene3D" id="6.10.280.160">
    <property type="entry name" value="Mediator of RNA polymerase II transcription subunit 22"/>
    <property type="match status" value="1"/>
</dbReference>
<dbReference type="GO" id="GO:0006357">
    <property type="term" value="P:regulation of transcription by RNA polymerase II"/>
    <property type="evidence" value="ECO:0007669"/>
    <property type="project" value="InterPro"/>
</dbReference>
<sequence length="333" mass="34243">MPLPFSSIGDGVNGSASNGNGNGNGNSNGNGNGPNTHGQPAPNHGISAADAFIIDTLVMIQNQPPLSVPVPQSHPSALVPVGLPPSAPAVYASVHPPALPAMATSPSAFIYQPASSTMATAPVTSTSTSTDTATSPSAFIYRPVSSTMATARSTSTSIDTASPSTAYPSTDPNTPSTAPPTPSLQLPASQPRTIIVSAEPTSTSTAKTKTDKFSSLSDREERAIANMLTRFRNLVQLAAMQKEDKGDSATQEVAATQAFALEVESAALVRGTEDLLQLSRELKELWLFGPLRGIGEGEGEGKIDEDAARVGELLEGKLRSDAEKSASGSESKS</sequence>
<keyword evidence="8" id="KW-1185">Reference proteome</keyword>
<dbReference type="GO" id="GO:0016592">
    <property type="term" value="C:mediator complex"/>
    <property type="evidence" value="ECO:0007669"/>
    <property type="project" value="InterPro"/>
</dbReference>
<dbReference type="OrthoDB" id="203279at2759"/>